<dbReference type="InterPro" id="IPR036188">
    <property type="entry name" value="FAD/NAD-bd_sf"/>
</dbReference>
<evidence type="ECO:0000313" key="4">
    <source>
        <dbReference type="EMBL" id="MDN4165869.1"/>
    </source>
</evidence>
<reference evidence="4" key="1">
    <citation type="submission" date="2023-06" db="EMBL/GenBank/DDBJ databases">
        <title>Cytophagales bacterium Strain LB-30, isolated from soil.</title>
        <authorList>
            <person name="Liu B."/>
        </authorList>
    </citation>
    <scope>NUCLEOTIDE SEQUENCE</scope>
    <source>
        <strain evidence="4">LB-30</strain>
    </source>
</reference>
<dbReference type="InterPro" id="IPR002938">
    <property type="entry name" value="FAD-bd"/>
</dbReference>
<dbReference type="Pfam" id="PF01494">
    <property type="entry name" value="FAD_binding_3"/>
    <property type="match status" value="1"/>
</dbReference>
<evidence type="ECO:0000256" key="1">
    <source>
        <dbReference type="ARBA" id="ARBA00023002"/>
    </source>
</evidence>
<dbReference type="RefSeq" id="WP_320004400.1">
    <property type="nucleotide sequence ID" value="NZ_JAUHJS010000004.1"/>
</dbReference>
<dbReference type="Gene3D" id="3.50.50.60">
    <property type="entry name" value="FAD/NAD(P)-binding domain"/>
    <property type="match status" value="1"/>
</dbReference>
<evidence type="ECO:0000259" key="3">
    <source>
        <dbReference type="Pfam" id="PF01494"/>
    </source>
</evidence>
<dbReference type="Proteomes" id="UP001168552">
    <property type="component" value="Unassembled WGS sequence"/>
</dbReference>
<dbReference type="SUPFAM" id="SSF51905">
    <property type="entry name" value="FAD/NAD(P)-binding domain"/>
    <property type="match status" value="1"/>
</dbReference>
<dbReference type="NCBIfam" id="NF005243">
    <property type="entry name" value="PRK06753.1"/>
    <property type="match status" value="1"/>
</dbReference>
<keyword evidence="2 4" id="KW-0503">Monooxygenase</keyword>
<dbReference type="InterPro" id="IPR050493">
    <property type="entry name" value="FAD-dep_Monooxygenase_BioMet"/>
</dbReference>
<protein>
    <submittedName>
        <fullName evidence="4">FAD-dependent monooxygenase</fullName>
    </submittedName>
</protein>
<feature type="domain" description="FAD-binding" evidence="3">
    <location>
        <begin position="6"/>
        <end position="337"/>
    </location>
</feature>
<dbReference type="GO" id="GO:0004497">
    <property type="term" value="F:monooxygenase activity"/>
    <property type="evidence" value="ECO:0007669"/>
    <property type="project" value="UniProtKB-KW"/>
</dbReference>
<dbReference type="PRINTS" id="PR00420">
    <property type="entry name" value="RNGMNOXGNASE"/>
</dbReference>
<accession>A0ABT8F6H1</accession>
<dbReference type="EMBL" id="JAUHJS010000004">
    <property type="protein sequence ID" value="MDN4165869.1"/>
    <property type="molecule type" value="Genomic_DNA"/>
</dbReference>
<name>A0ABT8F6H1_9BACT</name>
<comment type="caution">
    <text evidence="4">The sequence shown here is derived from an EMBL/GenBank/DDBJ whole genome shotgun (WGS) entry which is preliminary data.</text>
</comment>
<keyword evidence="1" id="KW-0560">Oxidoreductase</keyword>
<dbReference type="PANTHER" id="PTHR13789">
    <property type="entry name" value="MONOOXYGENASE"/>
    <property type="match status" value="1"/>
</dbReference>
<evidence type="ECO:0000256" key="2">
    <source>
        <dbReference type="ARBA" id="ARBA00023033"/>
    </source>
</evidence>
<evidence type="ECO:0000313" key="5">
    <source>
        <dbReference type="Proteomes" id="UP001168552"/>
    </source>
</evidence>
<dbReference type="PANTHER" id="PTHR13789:SF309">
    <property type="entry name" value="PUTATIVE (AFU_ORTHOLOGUE AFUA_6G14510)-RELATED"/>
    <property type="match status" value="1"/>
</dbReference>
<keyword evidence="5" id="KW-1185">Reference proteome</keyword>
<gene>
    <name evidence="4" type="ORF">QWY31_10160</name>
</gene>
<proteinExistence type="predicted"/>
<sequence>MQYSFVIVGGGIAGLSTALALKKIGIEAMVIESAPKIEAVGAGISLAANAMQALKHLGISESVIQAGRQLNAFSIYNPSGKVISRSTTHALDAEFGISNFTTHRAQLHAVLSAQLKPEQILLGKRCQSFLQHTDGYTLHFEDGSQLQAQYLLIADGIRSRLRQQLLPESTLRYAGCASWRGVVHIPEAMPAEASETWGPQGRFGIVPLANNQVYWFATKNANEPRSPLARYTKADLMRNFATYHTPIRQLLEATEENAIIYTDIFDLSPIPRYAFGHALLLGDAAHATTPNMGQGACLAIEDAAILASCLKKTKDVALAFRQFEQKRMARARDIVEQSWRLGQVAQWENSLLVGLRNTAFRLMPQSLSTQQLRKIYSIRFE</sequence>
<organism evidence="4 5">
    <name type="scientific">Shiella aurantiaca</name>
    <dbReference type="NCBI Taxonomy" id="3058365"/>
    <lineage>
        <taxon>Bacteria</taxon>
        <taxon>Pseudomonadati</taxon>
        <taxon>Bacteroidota</taxon>
        <taxon>Cytophagia</taxon>
        <taxon>Cytophagales</taxon>
        <taxon>Shiellaceae</taxon>
        <taxon>Shiella</taxon>
    </lineage>
</organism>